<reference evidence="1" key="1">
    <citation type="submission" date="2013-08" db="EMBL/GenBank/DDBJ databases">
        <authorList>
            <person name="Mendez C."/>
            <person name="Richter M."/>
            <person name="Ferrer M."/>
            <person name="Sanchez J."/>
        </authorList>
    </citation>
    <scope>NUCLEOTIDE SEQUENCE</scope>
</reference>
<gene>
    <name evidence="1" type="ORF">B1B_07040</name>
</gene>
<feature type="non-terminal residue" evidence="1">
    <location>
        <position position="86"/>
    </location>
</feature>
<sequence>MRDWLVAHEPDWREALLLPGRHHGNDPDVYSVVESPWPSADGYRVVWVRSSAKVERDEEARRARIAAGIAALDAVNVRLSSSTDPP</sequence>
<comment type="caution">
    <text evidence="1">The sequence shown here is derived from an EMBL/GenBank/DDBJ whole genome shotgun (WGS) entry which is preliminary data.</text>
</comment>
<protein>
    <submittedName>
        <fullName evidence="1">Uncharacterized protein</fullName>
    </submittedName>
</protein>
<proteinExistence type="predicted"/>
<dbReference type="AlphaFoldDB" id="T1B0U2"/>
<name>T1B0U2_9ZZZZ</name>
<dbReference type="EMBL" id="AUZY01004478">
    <property type="protein sequence ID" value="EQD63447.1"/>
    <property type="molecule type" value="Genomic_DNA"/>
</dbReference>
<evidence type="ECO:0000313" key="1">
    <source>
        <dbReference type="EMBL" id="EQD63447.1"/>
    </source>
</evidence>
<reference evidence="1" key="2">
    <citation type="journal article" date="2014" name="ISME J.">
        <title>Microbial stratification in low pH oxic and suboxic macroscopic growths along an acid mine drainage.</title>
        <authorList>
            <person name="Mendez-Garcia C."/>
            <person name="Mesa V."/>
            <person name="Sprenger R.R."/>
            <person name="Richter M."/>
            <person name="Diez M.S."/>
            <person name="Solano J."/>
            <person name="Bargiela R."/>
            <person name="Golyshina O.V."/>
            <person name="Manteca A."/>
            <person name="Ramos J.L."/>
            <person name="Gallego J.R."/>
            <person name="Llorente I."/>
            <person name="Martins Dos Santos V.A."/>
            <person name="Jensen O.N."/>
            <person name="Pelaez A.I."/>
            <person name="Sanchez J."/>
            <person name="Ferrer M."/>
        </authorList>
    </citation>
    <scope>NUCLEOTIDE SEQUENCE</scope>
</reference>
<accession>T1B0U2</accession>
<organism evidence="1">
    <name type="scientific">mine drainage metagenome</name>
    <dbReference type="NCBI Taxonomy" id="410659"/>
    <lineage>
        <taxon>unclassified sequences</taxon>
        <taxon>metagenomes</taxon>
        <taxon>ecological metagenomes</taxon>
    </lineage>
</organism>